<dbReference type="PANTHER" id="PTHR24559">
    <property type="entry name" value="TRANSPOSON TY3-I GAG-POL POLYPROTEIN"/>
    <property type="match status" value="1"/>
</dbReference>
<feature type="compositionally biased region" description="Low complexity" evidence="1">
    <location>
        <begin position="167"/>
        <end position="176"/>
    </location>
</feature>
<protein>
    <submittedName>
        <fullName evidence="2">Unnamed protein product</fullName>
    </submittedName>
</protein>
<keyword evidence="3" id="KW-1185">Reference proteome</keyword>
<dbReference type="InterPro" id="IPR053134">
    <property type="entry name" value="RNA-dir_DNA_polymerase"/>
</dbReference>
<dbReference type="InterPro" id="IPR043128">
    <property type="entry name" value="Rev_trsase/Diguanyl_cyclase"/>
</dbReference>
<feature type="region of interest" description="Disordered" evidence="1">
    <location>
        <begin position="145"/>
        <end position="176"/>
    </location>
</feature>
<accession>A0A9W6YQV8</accession>
<organism evidence="2 3">
    <name type="scientific">Phytophthora fragariaefolia</name>
    <dbReference type="NCBI Taxonomy" id="1490495"/>
    <lineage>
        <taxon>Eukaryota</taxon>
        <taxon>Sar</taxon>
        <taxon>Stramenopiles</taxon>
        <taxon>Oomycota</taxon>
        <taxon>Peronosporomycetes</taxon>
        <taxon>Peronosporales</taxon>
        <taxon>Peronosporaceae</taxon>
        <taxon>Phytophthora</taxon>
    </lineage>
</organism>
<evidence type="ECO:0000313" key="3">
    <source>
        <dbReference type="Proteomes" id="UP001165121"/>
    </source>
</evidence>
<dbReference type="PANTHER" id="PTHR24559:SF444">
    <property type="entry name" value="REVERSE TRANSCRIPTASE DOMAIN-CONTAINING PROTEIN"/>
    <property type="match status" value="1"/>
</dbReference>
<feature type="region of interest" description="Disordered" evidence="1">
    <location>
        <begin position="347"/>
        <end position="371"/>
    </location>
</feature>
<dbReference type="InterPro" id="IPR043502">
    <property type="entry name" value="DNA/RNA_pol_sf"/>
</dbReference>
<name>A0A9W6YQV8_9STRA</name>
<gene>
    <name evidence="2" type="ORF">Pfra01_003030400</name>
</gene>
<reference evidence="2" key="1">
    <citation type="submission" date="2023-04" db="EMBL/GenBank/DDBJ databases">
        <title>Phytophthora fragariaefolia NBRC 109709.</title>
        <authorList>
            <person name="Ichikawa N."/>
            <person name="Sato H."/>
            <person name="Tonouchi N."/>
        </authorList>
    </citation>
    <scope>NUCLEOTIDE SEQUENCE</scope>
    <source>
        <strain evidence="2">NBRC 109709</strain>
    </source>
</reference>
<proteinExistence type="predicted"/>
<evidence type="ECO:0000313" key="2">
    <source>
        <dbReference type="EMBL" id="GMG17684.1"/>
    </source>
</evidence>
<dbReference type="AlphaFoldDB" id="A0A9W6YQV8"/>
<comment type="caution">
    <text evidence="2">The sequence shown here is derived from an EMBL/GenBank/DDBJ whole genome shotgun (WGS) entry which is preliminary data.</text>
</comment>
<sequence>MRVLLRLPLPEHIEATEFMDGLRVGPALTQLFPVHANTMKEAIQTALQEVYSHRQARTLATAWPGNSAPSSAQGGSPGNGATSGLFPWNWVKPSGQTSAYLAVEGWGCLPSQRTAEDVLREVLGLKGSCASAMPRVPGKCRTPVEAGRPTGEDQSLHDGRVGGTRHGGLATAGLGTLESRKSSERLLVLHSRVRGALVSHVPTSGKSKGIRDERQGATAPAEFMGVADVYGVPQEVTVDSRKESAEASPDVNPSEPREASHSVLPEHGVSRREPRVGNVVPHGVGKALIAWEAGDTAFNVGNLVPREPIEAKEEGKVGEDASCVGNIVPHEAGMADDAMDKASSDVVAQGDSEPKANVPQTRSSDGHYHDIDSETGLRVKADVQLEVLPEELNSTSVMDEDVLEEIRKQCASRLGSKILKNLRIRCTKFGVTRQWPLPREQCEVTDAFFGAKAKTGMVRESNSPHSSPTFCVRKPNGKWWLVQAYNKLNSANGPAQTPIPRKDVLLNNMAGCTLYSALDLVDRY</sequence>
<dbReference type="Gene3D" id="3.30.70.270">
    <property type="match status" value="1"/>
</dbReference>
<feature type="region of interest" description="Disordered" evidence="1">
    <location>
        <begin position="199"/>
        <end position="219"/>
    </location>
</feature>
<evidence type="ECO:0000256" key="1">
    <source>
        <dbReference type="SAM" id="MobiDB-lite"/>
    </source>
</evidence>
<dbReference type="SUPFAM" id="SSF56672">
    <property type="entry name" value="DNA/RNA polymerases"/>
    <property type="match status" value="1"/>
</dbReference>
<dbReference type="Gene3D" id="3.10.10.10">
    <property type="entry name" value="HIV Type 1 Reverse Transcriptase, subunit A, domain 1"/>
    <property type="match status" value="1"/>
</dbReference>
<feature type="compositionally biased region" description="Basic and acidic residues" evidence="1">
    <location>
        <begin position="150"/>
        <end position="160"/>
    </location>
</feature>
<dbReference type="Proteomes" id="UP001165121">
    <property type="component" value="Unassembled WGS sequence"/>
</dbReference>
<dbReference type="EMBL" id="BSXT01019057">
    <property type="protein sequence ID" value="GMG17684.1"/>
    <property type="molecule type" value="Genomic_DNA"/>
</dbReference>
<feature type="region of interest" description="Disordered" evidence="1">
    <location>
        <begin position="238"/>
        <end position="278"/>
    </location>
</feature>